<dbReference type="KEGG" id="aten:116287327"/>
<accession>A0A6P8HB10</accession>
<evidence type="ECO:0000313" key="1">
    <source>
        <dbReference type="Proteomes" id="UP000515163"/>
    </source>
</evidence>
<reference evidence="2" key="1">
    <citation type="submission" date="2025-08" db="UniProtKB">
        <authorList>
            <consortium name="RefSeq"/>
        </authorList>
    </citation>
    <scope>IDENTIFICATION</scope>
    <source>
        <tissue evidence="2">Tentacle</tissue>
    </source>
</reference>
<sequence>MKIDRIQGLISIQSDYTQYGADELCESYCQSIQPRPKADRVRGSEGTPKCWYCKSEEDETIDHFFLSCAKFDEIRYDLLQEMKTRLEALGDEGIQAWHSFNRGSLSLQSQIILGVLSFGGVVDDVIVQFREQYVAKAWNERIVI</sequence>
<organism evidence="1 2">
    <name type="scientific">Actinia tenebrosa</name>
    <name type="common">Australian red waratah sea anemone</name>
    <dbReference type="NCBI Taxonomy" id="6105"/>
    <lineage>
        <taxon>Eukaryota</taxon>
        <taxon>Metazoa</taxon>
        <taxon>Cnidaria</taxon>
        <taxon>Anthozoa</taxon>
        <taxon>Hexacorallia</taxon>
        <taxon>Actiniaria</taxon>
        <taxon>Actiniidae</taxon>
        <taxon>Actinia</taxon>
    </lineage>
</organism>
<dbReference type="InParanoid" id="A0A6P8HB10"/>
<protein>
    <submittedName>
        <fullName evidence="2">Uncharacterized protein LOC116287327</fullName>
    </submittedName>
</protein>
<dbReference type="RefSeq" id="XP_031549852.1">
    <property type="nucleotide sequence ID" value="XM_031693992.1"/>
</dbReference>
<dbReference type="GeneID" id="116287327"/>
<proteinExistence type="predicted"/>
<name>A0A6P8HB10_ACTTE</name>
<dbReference type="Proteomes" id="UP000515163">
    <property type="component" value="Unplaced"/>
</dbReference>
<evidence type="ECO:0000313" key="2">
    <source>
        <dbReference type="RefSeq" id="XP_031549852.1"/>
    </source>
</evidence>
<gene>
    <name evidence="2" type="primary">LOC116287327</name>
</gene>
<keyword evidence="1" id="KW-1185">Reference proteome</keyword>
<dbReference type="OrthoDB" id="5950110at2759"/>
<dbReference type="AlphaFoldDB" id="A0A6P8HB10"/>